<reference evidence="2 3" key="1">
    <citation type="submission" date="2023-09" db="EMBL/GenBank/DDBJ databases">
        <authorList>
            <person name="Wang M."/>
        </authorList>
    </citation>
    <scope>NUCLEOTIDE SEQUENCE [LARGE SCALE GENOMIC DNA]</scope>
    <source>
        <strain evidence="2">GT-2023</strain>
        <tissue evidence="2">Liver</tissue>
    </source>
</reference>
<feature type="compositionally biased region" description="Basic and acidic residues" evidence="1">
    <location>
        <begin position="63"/>
        <end position="88"/>
    </location>
</feature>
<proteinExistence type="predicted"/>
<gene>
    <name evidence="2" type="ORF">QQF64_009186</name>
</gene>
<accession>A0ABR3M3I4</accession>
<dbReference type="EMBL" id="JAYMGO010000016">
    <property type="protein sequence ID" value="KAL1258609.1"/>
    <property type="molecule type" value="Genomic_DNA"/>
</dbReference>
<protein>
    <submittedName>
        <fullName evidence="2">Uncharacterized protein</fullName>
    </submittedName>
</protein>
<organism evidence="2 3">
    <name type="scientific">Cirrhinus molitorella</name>
    <name type="common">mud carp</name>
    <dbReference type="NCBI Taxonomy" id="172907"/>
    <lineage>
        <taxon>Eukaryota</taxon>
        <taxon>Metazoa</taxon>
        <taxon>Chordata</taxon>
        <taxon>Craniata</taxon>
        <taxon>Vertebrata</taxon>
        <taxon>Euteleostomi</taxon>
        <taxon>Actinopterygii</taxon>
        <taxon>Neopterygii</taxon>
        <taxon>Teleostei</taxon>
        <taxon>Ostariophysi</taxon>
        <taxon>Cypriniformes</taxon>
        <taxon>Cyprinidae</taxon>
        <taxon>Labeoninae</taxon>
        <taxon>Labeonini</taxon>
        <taxon>Cirrhinus</taxon>
    </lineage>
</organism>
<evidence type="ECO:0000313" key="3">
    <source>
        <dbReference type="Proteomes" id="UP001558613"/>
    </source>
</evidence>
<comment type="caution">
    <text evidence="2">The sequence shown here is derived from an EMBL/GenBank/DDBJ whole genome shotgun (WGS) entry which is preliminary data.</text>
</comment>
<keyword evidence="3" id="KW-1185">Reference proteome</keyword>
<feature type="region of interest" description="Disordered" evidence="1">
    <location>
        <begin position="51"/>
        <end position="95"/>
    </location>
</feature>
<feature type="compositionally biased region" description="Polar residues" evidence="1">
    <location>
        <begin position="51"/>
        <end position="60"/>
    </location>
</feature>
<sequence length="109" mass="12394">MQCVLGMTGCKVWQKRRPLLTKLNLHPTSHKHTQIRTGSVNTRSALFALQQANGPNSSRPLSARHEGWKSRTRSRDADIRLPREEKSVNKGTTASCESKHYRLPQILHL</sequence>
<evidence type="ECO:0000256" key="1">
    <source>
        <dbReference type="SAM" id="MobiDB-lite"/>
    </source>
</evidence>
<evidence type="ECO:0000313" key="2">
    <source>
        <dbReference type="EMBL" id="KAL1258609.1"/>
    </source>
</evidence>
<name>A0ABR3M3I4_9TELE</name>
<dbReference type="Proteomes" id="UP001558613">
    <property type="component" value="Unassembled WGS sequence"/>
</dbReference>